<comment type="caution">
    <text evidence="2">The sequence shown here is derived from an EMBL/GenBank/DDBJ whole genome shotgun (WGS) entry which is preliminary data.</text>
</comment>
<name>A0A1J9SE57_9PEZI</name>
<evidence type="ECO:0000313" key="2">
    <source>
        <dbReference type="EMBL" id="OJD38108.1"/>
    </source>
</evidence>
<evidence type="ECO:0000313" key="3">
    <source>
        <dbReference type="Proteomes" id="UP000183809"/>
    </source>
</evidence>
<dbReference type="GeneID" id="31017173"/>
<proteinExistence type="predicted"/>
<dbReference type="EMBL" id="MNUE01000005">
    <property type="protein sequence ID" value="OJD38108.1"/>
    <property type="molecule type" value="Genomic_DNA"/>
</dbReference>
<reference evidence="2 3" key="1">
    <citation type="submission" date="2016-10" db="EMBL/GenBank/DDBJ databases">
        <title>Proteomics and genomics reveal pathogen-plant mechanisms compatible with a hemibiotrophic lifestyle of Diplodia corticola.</title>
        <authorList>
            <person name="Fernandes I."/>
            <person name="De Jonge R."/>
            <person name="Van De Peer Y."/>
            <person name="Devreese B."/>
            <person name="Alves A."/>
            <person name="Esteves A.C."/>
        </authorList>
    </citation>
    <scope>NUCLEOTIDE SEQUENCE [LARGE SCALE GENOMIC DNA]</scope>
    <source>
        <strain evidence="2 3">CBS 112549</strain>
    </source>
</reference>
<gene>
    <name evidence="2" type="ORF">BKCO1_500087</name>
</gene>
<dbReference type="RefSeq" id="XP_020134136.1">
    <property type="nucleotide sequence ID" value="XM_020276912.1"/>
</dbReference>
<organism evidence="2 3">
    <name type="scientific">Diplodia corticola</name>
    <dbReference type="NCBI Taxonomy" id="236234"/>
    <lineage>
        <taxon>Eukaryota</taxon>
        <taxon>Fungi</taxon>
        <taxon>Dikarya</taxon>
        <taxon>Ascomycota</taxon>
        <taxon>Pezizomycotina</taxon>
        <taxon>Dothideomycetes</taxon>
        <taxon>Dothideomycetes incertae sedis</taxon>
        <taxon>Botryosphaeriales</taxon>
        <taxon>Botryosphaeriaceae</taxon>
        <taxon>Diplodia</taxon>
    </lineage>
</organism>
<keyword evidence="3" id="KW-1185">Reference proteome</keyword>
<protein>
    <submittedName>
        <fullName evidence="2">Uncharacterized protein</fullName>
    </submittedName>
</protein>
<dbReference type="Proteomes" id="UP000183809">
    <property type="component" value="Unassembled WGS sequence"/>
</dbReference>
<feature type="region of interest" description="Disordered" evidence="1">
    <location>
        <begin position="15"/>
        <end position="35"/>
    </location>
</feature>
<evidence type="ECO:0000256" key="1">
    <source>
        <dbReference type="SAM" id="MobiDB-lite"/>
    </source>
</evidence>
<accession>A0A1J9SE57</accession>
<dbReference type="AlphaFoldDB" id="A0A1J9SE57"/>
<sequence>MCFCNGTTTEYMPPARIPKHTPYPRPRTAASRKKSYRQIALPVPPMTTTTTTTTLQQERYSYAASRSLYDARGAGAGSGPRRSYDRYYRSSVSSLPVLASSSSTSMSNAAGAAAMSEQQYYAVRDRQRRDSYPRQHVQLMVERRPVTAGAGVGSGGWRREERVVYV</sequence>